<accession>A0ACC0X9N2</accession>
<comment type="caution">
    <text evidence="1">The sequence shown here is derived from an EMBL/GenBank/DDBJ whole genome shotgun (WGS) entry which is preliminary data.</text>
</comment>
<sequence length="21" mass="2540">MVLDMQYWSLASSIFFKVWTS</sequence>
<keyword evidence="2" id="KW-1185">Reference proteome</keyword>
<reference evidence="2" key="1">
    <citation type="journal article" date="2023" name="G3 (Bethesda)">
        <title>Genome assembly and association tests identify interacting loci associated with vigor, precocity, and sex in interspecific pistachio rootstocks.</title>
        <authorList>
            <person name="Palmer W."/>
            <person name="Jacygrad E."/>
            <person name="Sagayaradj S."/>
            <person name="Cavanaugh K."/>
            <person name="Han R."/>
            <person name="Bertier L."/>
            <person name="Beede B."/>
            <person name="Kafkas S."/>
            <person name="Golino D."/>
            <person name="Preece J."/>
            <person name="Michelmore R."/>
        </authorList>
    </citation>
    <scope>NUCLEOTIDE SEQUENCE [LARGE SCALE GENOMIC DNA]</scope>
</reference>
<evidence type="ECO:0000313" key="2">
    <source>
        <dbReference type="Proteomes" id="UP001163603"/>
    </source>
</evidence>
<organism evidence="1 2">
    <name type="scientific">Pistacia integerrima</name>
    <dbReference type="NCBI Taxonomy" id="434235"/>
    <lineage>
        <taxon>Eukaryota</taxon>
        <taxon>Viridiplantae</taxon>
        <taxon>Streptophyta</taxon>
        <taxon>Embryophyta</taxon>
        <taxon>Tracheophyta</taxon>
        <taxon>Spermatophyta</taxon>
        <taxon>Magnoliopsida</taxon>
        <taxon>eudicotyledons</taxon>
        <taxon>Gunneridae</taxon>
        <taxon>Pentapetalae</taxon>
        <taxon>rosids</taxon>
        <taxon>malvids</taxon>
        <taxon>Sapindales</taxon>
        <taxon>Anacardiaceae</taxon>
        <taxon>Pistacia</taxon>
    </lineage>
</organism>
<evidence type="ECO:0000313" key="1">
    <source>
        <dbReference type="EMBL" id="KAJ0013667.1"/>
    </source>
</evidence>
<dbReference type="Proteomes" id="UP001163603">
    <property type="component" value="Chromosome 13"/>
</dbReference>
<protein>
    <submittedName>
        <fullName evidence="1">Uncharacterized protein</fullName>
    </submittedName>
</protein>
<proteinExistence type="predicted"/>
<dbReference type="EMBL" id="CM047748">
    <property type="protein sequence ID" value="KAJ0013667.1"/>
    <property type="molecule type" value="Genomic_DNA"/>
</dbReference>
<name>A0ACC0X9N2_9ROSI</name>
<gene>
    <name evidence="1" type="ORF">Pint_20104</name>
</gene>